<dbReference type="SUPFAM" id="SSF111331">
    <property type="entry name" value="NAD kinase/diacylglycerol kinase-like"/>
    <property type="match status" value="1"/>
</dbReference>
<evidence type="ECO:0000256" key="2">
    <source>
        <dbReference type="ARBA" id="ARBA00022777"/>
    </source>
</evidence>
<dbReference type="STRING" id="1123282.SAMN02745823_02322"/>
<dbReference type="InterPro" id="IPR002504">
    <property type="entry name" value="NADK"/>
</dbReference>
<dbReference type="GO" id="GO:0006741">
    <property type="term" value="P:NADP+ biosynthetic process"/>
    <property type="evidence" value="ECO:0007669"/>
    <property type="project" value="UniProtKB-UniRule"/>
</dbReference>
<keyword evidence="1 6" id="KW-0808">Transferase</keyword>
<dbReference type="OrthoDB" id="9774737at2"/>
<dbReference type="Pfam" id="PF01513">
    <property type="entry name" value="NAD_kinase"/>
    <property type="match status" value="1"/>
</dbReference>
<dbReference type="PANTHER" id="PTHR20275">
    <property type="entry name" value="NAD KINASE"/>
    <property type="match status" value="1"/>
</dbReference>
<accession>A0A1M5Y7P7</accession>
<dbReference type="EC" id="2.7.1.23" evidence="6"/>
<gene>
    <name evidence="6" type="primary">nadK</name>
    <name evidence="7" type="ORF">SAMN02745823_02322</name>
</gene>
<evidence type="ECO:0000256" key="3">
    <source>
        <dbReference type="ARBA" id="ARBA00022857"/>
    </source>
</evidence>
<dbReference type="RefSeq" id="WP_073079052.1">
    <property type="nucleotide sequence ID" value="NZ_FQXV01000007.1"/>
</dbReference>
<dbReference type="Gene3D" id="2.60.200.30">
    <property type="entry name" value="Probable inorganic polyphosphate/atp-NAD kinase, domain 2"/>
    <property type="match status" value="1"/>
</dbReference>
<protein>
    <recommendedName>
        <fullName evidence="6">NAD kinase</fullName>
        <ecNumber evidence="6">2.7.1.23</ecNumber>
    </recommendedName>
    <alternativeName>
        <fullName evidence="6">ATP-dependent NAD kinase</fullName>
    </alternativeName>
</protein>
<evidence type="ECO:0000256" key="4">
    <source>
        <dbReference type="ARBA" id="ARBA00023027"/>
    </source>
</evidence>
<name>A0A1M5Y7P7_9FIRM</name>
<dbReference type="InterPro" id="IPR017438">
    <property type="entry name" value="ATP-NAD_kinase_N"/>
</dbReference>
<dbReference type="HAMAP" id="MF_00361">
    <property type="entry name" value="NAD_kinase"/>
    <property type="match status" value="1"/>
</dbReference>
<dbReference type="GO" id="GO:0046872">
    <property type="term" value="F:metal ion binding"/>
    <property type="evidence" value="ECO:0007669"/>
    <property type="project" value="UniProtKB-UniRule"/>
</dbReference>
<dbReference type="GO" id="GO:0003951">
    <property type="term" value="F:NAD+ kinase activity"/>
    <property type="evidence" value="ECO:0007669"/>
    <property type="project" value="UniProtKB-UniRule"/>
</dbReference>
<dbReference type="Pfam" id="PF20143">
    <property type="entry name" value="NAD_kinase_C"/>
    <property type="match status" value="1"/>
</dbReference>
<organism evidence="7 8">
    <name type="scientific">Sporobacter termitidis DSM 10068</name>
    <dbReference type="NCBI Taxonomy" id="1123282"/>
    <lineage>
        <taxon>Bacteria</taxon>
        <taxon>Bacillati</taxon>
        <taxon>Bacillota</taxon>
        <taxon>Clostridia</taxon>
        <taxon>Eubacteriales</taxon>
        <taxon>Oscillospiraceae</taxon>
        <taxon>Sporobacter</taxon>
    </lineage>
</organism>
<evidence type="ECO:0000313" key="8">
    <source>
        <dbReference type="Proteomes" id="UP000183995"/>
    </source>
</evidence>
<dbReference type="Gene3D" id="3.40.50.10330">
    <property type="entry name" value="Probable inorganic polyphosphate/atp-NAD kinase, domain 1"/>
    <property type="match status" value="1"/>
</dbReference>
<comment type="similarity">
    <text evidence="6">Belongs to the NAD kinase family.</text>
</comment>
<dbReference type="GO" id="GO:0051287">
    <property type="term" value="F:NAD binding"/>
    <property type="evidence" value="ECO:0007669"/>
    <property type="project" value="UniProtKB-ARBA"/>
</dbReference>
<feature type="binding site" evidence="6">
    <location>
        <begin position="145"/>
        <end position="146"/>
    </location>
    <ligand>
        <name>NAD(+)</name>
        <dbReference type="ChEBI" id="CHEBI:57540"/>
    </ligand>
</feature>
<feature type="active site" description="Proton acceptor" evidence="6">
    <location>
        <position position="72"/>
    </location>
</feature>
<comment type="caution">
    <text evidence="6">Lacks conserved residue(s) required for the propagation of feature annotation.</text>
</comment>
<evidence type="ECO:0000256" key="6">
    <source>
        <dbReference type="HAMAP-Rule" id="MF_00361"/>
    </source>
</evidence>
<evidence type="ECO:0000313" key="7">
    <source>
        <dbReference type="EMBL" id="SHI08111.1"/>
    </source>
</evidence>
<dbReference type="InterPro" id="IPR017437">
    <property type="entry name" value="ATP-NAD_kinase_PpnK-typ_C"/>
</dbReference>
<feature type="binding site" evidence="6">
    <location>
        <position position="77"/>
    </location>
    <ligand>
        <name>NAD(+)</name>
        <dbReference type="ChEBI" id="CHEBI:57540"/>
    </ligand>
</feature>
<comment type="catalytic activity">
    <reaction evidence="5 6">
        <text>NAD(+) + ATP = ADP + NADP(+) + H(+)</text>
        <dbReference type="Rhea" id="RHEA:18629"/>
        <dbReference type="ChEBI" id="CHEBI:15378"/>
        <dbReference type="ChEBI" id="CHEBI:30616"/>
        <dbReference type="ChEBI" id="CHEBI:57540"/>
        <dbReference type="ChEBI" id="CHEBI:58349"/>
        <dbReference type="ChEBI" id="CHEBI:456216"/>
        <dbReference type="EC" id="2.7.1.23"/>
    </reaction>
</comment>
<comment type="cofactor">
    <cofactor evidence="6">
        <name>a divalent metal cation</name>
        <dbReference type="ChEBI" id="CHEBI:60240"/>
    </cofactor>
</comment>
<feature type="binding site" evidence="6">
    <location>
        <position position="173"/>
    </location>
    <ligand>
        <name>NAD(+)</name>
        <dbReference type="ChEBI" id="CHEBI:57540"/>
    </ligand>
</feature>
<keyword evidence="6" id="KW-0547">Nucleotide-binding</keyword>
<keyword evidence="4 6" id="KW-0520">NAD</keyword>
<reference evidence="7 8" key="1">
    <citation type="submission" date="2016-11" db="EMBL/GenBank/DDBJ databases">
        <authorList>
            <person name="Jaros S."/>
            <person name="Januszkiewicz K."/>
            <person name="Wedrychowicz H."/>
        </authorList>
    </citation>
    <scope>NUCLEOTIDE SEQUENCE [LARGE SCALE GENOMIC DNA]</scope>
    <source>
        <strain evidence="7 8">DSM 10068</strain>
    </source>
</reference>
<comment type="subcellular location">
    <subcellularLocation>
        <location evidence="6">Cytoplasm</location>
    </subcellularLocation>
</comment>
<dbReference type="AlphaFoldDB" id="A0A1M5Y7P7"/>
<keyword evidence="6" id="KW-0067">ATP-binding</keyword>
<keyword evidence="6" id="KW-0963">Cytoplasm</keyword>
<dbReference type="InterPro" id="IPR016064">
    <property type="entry name" value="NAD/diacylglycerol_kinase_sf"/>
</dbReference>
<dbReference type="GO" id="GO:0005737">
    <property type="term" value="C:cytoplasm"/>
    <property type="evidence" value="ECO:0007669"/>
    <property type="project" value="UniProtKB-SubCell"/>
</dbReference>
<comment type="function">
    <text evidence="6">Involved in the regulation of the intracellular balance of NAD and NADP, and is a key enzyme in the biosynthesis of NADP. Catalyzes specifically the phosphorylation on 2'-hydroxyl of the adenosine moiety of NAD to yield NADP.</text>
</comment>
<evidence type="ECO:0000256" key="5">
    <source>
        <dbReference type="ARBA" id="ARBA00047925"/>
    </source>
</evidence>
<dbReference type="GO" id="GO:0005524">
    <property type="term" value="F:ATP binding"/>
    <property type="evidence" value="ECO:0007669"/>
    <property type="project" value="UniProtKB-KW"/>
</dbReference>
<feature type="binding site" evidence="6">
    <location>
        <begin position="72"/>
        <end position="73"/>
    </location>
    <ligand>
        <name>NAD(+)</name>
        <dbReference type="ChEBI" id="CHEBI:57540"/>
    </ligand>
</feature>
<proteinExistence type="inferred from homology"/>
<keyword evidence="2 6" id="KW-0418">Kinase</keyword>
<keyword evidence="3 6" id="KW-0521">NADP</keyword>
<dbReference type="Proteomes" id="UP000183995">
    <property type="component" value="Unassembled WGS sequence"/>
</dbReference>
<keyword evidence="8" id="KW-1185">Reference proteome</keyword>
<dbReference type="GO" id="GO:0019674">
    <property type="term" value="P:NAD+ metabolic process"/>
    <property type="evidence" value="ECO:0007669"/>
    <property type="project" value="InterPro"/>
</dbReference>
<sequence>MKRVLLCPNLNRDRDLALTLEVRDMLKKCGASTVVCPLFEEQCPLPPLEGVEVVPLESALESADMIIAFGGDGTILRAARAAASASVPVLGVNMGTMGFMAELEKEDIGLIPKAVCGEYAIDRRMMLDVELMRDGSVIYRDFALNDVVIAGMTKVIDLTLYGDGQEITHFSGDGVIVATPTGSTAYSMAAGGPIIEPSAENIIVTPICAHVLAAKAFVLEPERRVMVELGHVKANPAYLSVDGGVYLNLVSGDKVNVHKSSKKTLLVHLSDRSFYKKVSEKLGEKF</sequence>
<dbReference type="EMBL" id="FQXV01000007">
    <property type="protein sequence ID" value="SHI08111.1"/>
    <property type="molecule type" value="Genomic_DNA"/>
</dbReference>
<evidence type="ECO:0000256" key="1">
    <source>
        <dbReference type="ARBA" id="ARBA00022679"/>
    </source>
</evidence>
<dbReference type="PANTHER" id="PTHR20275:SF0">
    <property type="entry name" value="NAD KINASE"/>
    <property type="match status" value="1"/>
</dbReference>